<evidence type="ECO:0000256" key="1">
    <source>
        <dbReference type="SAM" id="MobiDB-lite"/>
    </source>
</evidence>
<keyword evidence="3" id="KW-1185">Reference proteome</keyword>
<reference evidence="2 3" key="1">
    <citation type="submission" date="2019-06" db="EMBL/GenBank/DDBJ databases">
        <title>Genome Sequence of the Brown Rot Fungal Pathogen Monilinia laxa.</title>
        <authorList>
            <person name="De Miccolis Angelini R.M."/>
            <person name="Landi L."/>
            <person name="Abate D."/>
            <person name="Pollastro S."/>
            <person name="Romanazzi G."/>
            <person name="Faretra F."/>
        </authorList>
    </citation>
    <scope>NUCLEOTIDE SEQUENCE [LARGE SCALE GENOMIC DNA]</scope>
    <source>
        <strain evidence="2 3">Mlax316</strain>
    </source>
</reference>
<dbReference type="Proteomes" id="UP000326757">
    <property type="component" value="Unassembled WGS sequence"/>
</dbReference>
<evidence type="ECO:0000313" key="2">
    <source>
        <dbReference type="EMBL" id="KAB8290389.1"/>
    </source>
</evidence>
<organism evidence="2 3">
    <name type="scientific">Monilinia laxa</name>
    <name type="common">Brown rot fungus</name>
    <name type="synonym">Sclerotinia laxa</name>
    <dbReference type="NCBI Taxonomy" id="61186"/>
    <lineage>
        <taxon>Eukaryota</taxon>
        <taxon>Fungi</taxon>
        <taxon>Dikarya</taxon>
        <taxon>Ascomycota</taxon>
        <taxon>Pezizomycotina</taxon>
        <taxon>Leotiomycetes</taxon>
        <taxon>Helotiales</taxon>
        <taxon>Sclerotiniaceae</taxon>
        <taxon>Monilinia</taxon>
    </lineage>
</organism>
<sequence length="153" mass="17439">MDATLDFKAAAAYFVANVEIEMDDSFLLLSLSLTLRLHLNLNLNLEDYLSRSLNNDSETDNNLTSQNLQRKPTTHHHRNPAIYQHQHQHQHQQGKLTLLEPMIIRTQKHNKKRTGDNDSAIFSEEMSAGLGHGNHDLIANSRYQPIGFGISNR</sequence>
<dbReference type="EMBL" id="VIGI01000017">
    <property type="protein sequence ID" value="KAB8290389.1"/>
    <property type="molecule type" value="Genomic_DNA"/>
</dbReference>
<proteinExistence type="predicted"/>
<accession>A0A5N6JS49</accession>
<dbReference type="AlphaFoldDB" id="A0A5N6JS49"/>
<gene>
    <name evidence="2" type="ORF">EYC80_010822</name>
</gene>
<name>A0A5N6JS49_MONLA</name>
<evidence type="ECO:0000313" key="3">
    <source>
        <dbReference type="Proteomes" id="UP000326757"/>
    </source>
</evidence>
<feature type="compositionally biased region" description="Polar residues" evidence="1">
    <location>
        <begin position="55"/>
        <end position="71"/>
    </location>
</feature>
<feature type="region of interest" description="Disordered" evidence="1">
    <location>
        <begin position="55"/>
        <end position="77"/>
    </location>
</feature>
<protein>
    <submittedName>
        <fullName evidence="2">Uncharacterized protein</fullName>
    </submittedName>
</protein>
<comment type="caution">
    <text evidence="2">The sequence shown here is derived from an EMBL/GenBank/DDBJ whole genome shotgun (WGS) entry which is preliminary data.</text>
</comment>